<dbReference type="PRINTS" id="PR00411">
    <property type="entry name" value="PNDRDTASEI"/>
</dbReference>
<dbReference type="EMBL" id="JBHUOZ010000001">
    <property type="protein sequence ID" value="MFD2918823.1"/>
    <property type="molecule type" value="Genomic_DNA"/>
</dbReference>
<evidence type="ECO:0000256" key="5">
    <source>
        <dbReference type="ARBA" id="ARBA00023014"/>
    </source>
</evidence>
<accession>A0ABW6A0L6</accession>
<keyword evidence="1" id="KW-0004">4Fe-4S</keyword>
<sequence length="429" mass="47012">MSPTIDHTDIVIIGGGIAGVAAAIAAAQAGRRKVVLVEKAPYLGGKATAAEVGTICGLYQYDHRPQPRFMVHGFARFFAEQLQSASETQPLINEYHLAYLPYQVAHFKILCSQLLQQAGVTVLQWATVVGITEQNHIIKQVQVQTAGSLLHYHTQAVADCSGESIAARFLSLPLIESDNYQAAAQVFTLSGISETNETRLSFIILKAIGKAIYDKTVPDYFDRIYLIPGSLHNGIAAFKIGIPVPVTFGAGNLQQLHQTALQFITRLVEFLRDAVTACQHIKLEHIADEIGIRTGVRTLGKYVLESNDILACNHFNDAIANGSWPIEIWQQNKRVAMQYFPKDSYYQIPARCLQSAHIPNLFVGGRCISATDEAIASARVMGICLQTGYAAGLLALGHVQNTIPELSIQRLQKQQLKTVFSQYEEVPGI</sequence>
<keyword evidence="4" id="KW-0408">Iron</keyword>
<gene>
    <name evidence="6" type="ORF">ACFS6H_03810</name>
</gene>
<keyword evidence="7" id="KW-1185">Reference proteome</keyword>
<proteinExistence type="predicted"/>
<evidence type="ECO:0000256" key="1">
    <source>
        <dbReference type="ARBA" id="ARBA00022485"/>
    </source>
</evidence>
<dbReference type="InterPro" id="IPR039650">
    <property type="entry name" value="HdrA-like"/>
</dbReference>
<protein>
    <submittedName>
        <fullName evidence="6">FAD-dependent oxidoreductase</fullName>
    </submittedName>
</protein>
<evidence type="ECO:0000256" key="3">
    <source>
        <dbReference type="ARBA" id="ARBA00023002"/>
    </source>
</evidence>
<evidence type="ECO:0000256" key="2">
    <source>
        <dbReference type="ARBA" id="ARBA00022723"/>
    </source>
</evidence>
<evidence type="ECO:0000313" key="6">
    <source>
        <dbReference type="EMBL" id="MFD2918823.1"/>
    </source>
</evidence>
<keyword evidence="5" id="KW-0411">Iron-sulfur</keyword>
<evidence type="ECO:0000313" key="7">
    <source>
        <dbReference type="Proteomes" id="UP001597511"/>
    </source>
</evidence>
<dbReference type="InterPro" id="IPR036188">
    <property type="entry name" value="FAD/NAD-bd_sf"/>
</dbReference>
<dbReference type="Gene3D" id="3.50.50.60">
    <property type="entry name" value="FAD/NAD(P)-binding domain"/>
    <property type="match status" value="1"/>
</dbReference>
<dbReference type="PANTHER" id="PTHR43498">
    <property type="entry name" value="FERREDOXIN:COB-COM HETERODISULFIDE REDUCTASE SUBUNIT A"/>
    <property type="match status" value="1"/>
</dbReference>
<dbReference type="RefSeq" id="WP_386095387.1">
    <property type="nucleotide sequence ID" value="NZ_JBHUOZ010000001.1"/>
</dbReference>
<evidence type="ECO:0000256" key="4">
    <source>
        <dbReference type="ARBA" id="ARBA00023004"/>
    </source>
</evidence>
<dbReference type="Pfam" id="PF12831">
    <property type="entry name" value="FAD_oxidored"/>
    <property type="match status" value="1"/>
</dbReference>
<dbReference type="Proteomes" id="UP001597511">
    <property type="component" value="Unassembled WGS sequence"/>
</dbReference>
<dbReference type="PANTHER" id="PTHR43498:SF1">
    <property type="entry name" value="COB--COM HETERODISULFIDE REDUCTASE IRON-SULFUR SUBUNIT A"/>
    <property type="match status" value="1"/>
</dbReference>
<organism evidence="6 7">
    <name type="scientific">Terrimonas rubra</name>
    <dbReference type="NCBI Taxonomy" id="1035890"/>
    <lineage>
        <taxon>Bacteria</taxon>
        <taxon>Pseudomonadati</taxon>
        <taxon>Bacteroidota</taxon>
        <taxon>Chitinophagia</taxon>
        <taxon>Chitinophagales</taxon>
        <taxon>Chitinophagaceae</taxon>
        <taxon>Terrimonas</taxon>
    </lineage>
</organism>
<name>A0ABW6A0L6_9BACT</name>
<dbReference type="SUPFAM" id="SSF51905">
    <property type="entry name" value="FAD/NAD(P)-binding domain"/>
    <property type="match status" value="1"/>
</dbReference>
<keyword evidence="2" id="KW-0479">Metal-binding</keyword>
<reference evidence="7" key="1">
    <citation type="journal article" date="2019" name="Int. J. Syst. Evol. Microbiol.">
        <title>The Global Catalogue of Microorganisms (GCM) 10K type strain sequencing project: providing services to taxonomists for standard genome sequencing and annotation.</title>
        <authorList>
            <consortium name="The Broad Institute Genomics Platform"/>
            <consortium name="The Broad Institute Genome Sequencing Center for Infectious Disease"/>
            <person name="Wu L."/>
            <person name="Ma J."/>
        </authorList>
    </citation>
    <scope>NUCLEOTIDE SEQUENCE [LARGE SCALE GENOMIC DNA]</scope>
    <source>
        <strain evidence="7">KCTC 23299</strain>
    </source>
</reference>
<comment type="caution">
    <text evidence="6">The sequence shown here is derived from an EMBL/GenBank/DDBJ whole genome shotgun (WGS) entry which is preliminary data.</text>
</comment>
<keyword evidence="3" id="KW-0560">Oxidoreductase</keyword>